<dbReference type="GO" id="GO:0050661">
    <property type="term" value="F:NADP binding"/>
    <property type="evidence" value="ECO:0007669"/>
    <property type="project" value="InterPro"/>
</dbReference>
<dbReference type="EMBL" id="BMKW01000009">
    <property type="protein sequence ID" value="GGJ26222.1"/>
    <property type="molecule type" value="Genomic_DNA"/>
</dbReference>
<dbReference type="InterPro" id="IPR013785">
    <property type="entry name" value="Aldolase_TIM"/>
</dbReference>
<dbReference type="InterPro" id="IPR044152">
    <property type="entry name" value="YqjM-like"/>
</dbReference>
<organism evidence="7 8">
    <name type="scientific">Neoroseomonas lacus</name>
    <dbReference type="NCBI Taxonomy" id="287609"/>
    <lineage>
        <taxon>Bacteria</taxon>
        <taxon>Pseudomonadati</taxon>
        <taxon>Pseudomonadota</taxon>
        <taxon>Alphaproteobacteria</taxon>
        <taxon>Acetobacterales</taxon>
        <taxon>Acetobacteraceae</taxon>
        <taxon>Neoroseomonas</taxon>
    </lineage>
</organism>
<dbReference type="AlphaFoldDB" id="A0A917KR88"/>
<keyword evidence="8" id="KW-1185">Reference proteome</keyword>
<evidence type="ECO:0000256" key="5">
    <source>
        <dbReference type="ARBA" id="ARBA00023002"/>
    </source>
</evidence>
<evidence type="ECO:0000256" key="1">
    <source>
        <dbReference type="ARBA" id="ARBA00001917"/>
    </source>
</evidence>
<dbReference type="Pfam" id="PF00724">
    <property type="entry name" value="Oxidored_FMN"/>
    <property type="match status" value="1"/>
</dbReference>
<comment type="caution">
    <text evidence="7">The sequence shown here is derived from an EMBL/GenBank/DDBJ whole genome shotgun (WGS) entry which is preliminary data.</text>
</comment>
<dbReference type="CDD" id="cd02932">
    <property type="entry name" value="OYE_YqiM_FMN"/>
    <property type="match status" value="1"/>
</dbReference>
<evidence type="ECO:0000313" key="7">
    <source>
        <dbReference type="EMBL" id="GGJ26222.1"/>
    </source>
</evidence>
<name>A0A917KR88_9PROT</name>
<gene>
    <name evidence="7" type="ORF">GCM10011320_37090</name>
</gene>
<evidence type="ECO:0000259" key="6">
    <source>
        <dbReference type="Pfam" id="PF00724"/>
    </source>
</evidence>
<evidence type="ECO:0000256" key="3">
    <source>
        <dbReference type="ARBA" id="ARBA00022643"/>
    </source>
</evidence>
<dbReference type="PANTHER" id="PTHR43303:SF4">
    <property type="entry name" value="NADPH DEHYDROGENASE C23G7.10C-RELATED"/>
    <property type="match status" value="1"/>
</dbReference>
<dbReference type="InterPro" id="IPR001155">
    <property type="entry name" value="OxRdtase_FMN_N"/>
</dbReference>
<evidence type="ECO:0000256" key="2">
    <source>
        <dbReference type="ARBA" id="ARBA00022630"/>
    </source>
</evidence>
<proteinExistence type="predicted"/>
<keyword evidence="2" id="KW-0285">Flavoprotein</keyword>
<dbReference type="GO" id="GO:0003959">
    <property type="term" value="F:NADPH dehydrogenase activity"/>
    <property type="evidence" value="ECO:0007669"/>
    <property type="project" value="InterPro"/>
</dbReference>
<feature type="domain" description="NADH:flavin oxidoreductase/NADH oxidase N-terminal" evidence="6">
    <location>
        <begin position="3"/>
        <end position="333"/>
    </location>
</feature>
<protein>
    <submittedName>
        <fullName evidence="7">Oxidoreductase</fullName>
    </submittedName>
</protein>
<reference evidence="7" key="2">
    <citation type="submission" date="2020-09" db="EMBL/GenBank/DDBJ databases">
        <authorList>
            <person name="Sun Q."/>
            <person name="Zhou Y."/>
        </authorList>
    </citation>
    <scope>NUCLEOTIDE SEQUENCE</scope>
    <source>
        <strain evidence="7">CGMCC 1.3617</strain>
    </source>
</reference>
<dbReference type="SUPFAM" id="SSF51395">
    <property type="entry name" value="FMN-linked oxidoreductases"/>
    <property type="match status" value="1"/>
</dbReference>
<sequence length="370" mass="39403">MSDLFSPFTLRGVTLKNRIGVSPMCMYSCRDDGVPTDWHIQHLVSRSVGGAGLVITEASAVVPEGRITPADVGIWNDTQMAAHARIVAAIHATGSVAGIQIAHAGRKASRAAPWVHGPAVPSWTCMAPSAEAFEGFAVPQAMTEADIANTISAFAEAAKRSVKAGYRFIEIHGAHGYLGHQFCSPISNRRNDSWGGDFEGRTRFIREVATAVRAVIPEEVVLALRISHTDWVEGGWTTEESVELARRVKALGVDLIDVSSGGLDAGQKIVLGPGYQVPGADAVKHGADMPVAAVGMITEPAQAQAILTEGKADLILLARVLLREPYWPLRAAVELGRSDTLGVPPQYERGWNALAKLAMDTDIAAPMHAL</sequence>
<dbReference type="RefSeq" id="WP_188969386.1">
    <property type="nucleotide sequence ID" value="NZ_BMKW01000009.1"/>
</dbReference>
<evidence type="ECO:0000313" key="8">
    <source>
        <dbReference type="Proteomes" id="UP000661507"/>
    </source>
</evidence>
<dbReference type="PANTHER" id="PTHR43303">
    <property type="entry name" value="NADPH DEHYDROGENASE C23G7.10C-RELATED"/>
    <property type="match status" value="1"/>
</dbReference>
<keyword evidence="5" id="KW-0560">Oxidoreductase</keyword>
<dbReference type="Gene3D" id="3.20.20.70">
    <property type="entry name" value="Aldolase class I"/>
    <property type="match status" value="1"/>
</dbReference>
<evidence type="ECO:0000256" key="4">
    <source>
        <dbReference type="ARBA" id="ARBA00022857"/>
    </source>
</evidence>
<dbReference type="GO" id="GO:0010181">
    <property type="term" value="F:FMN binding"/>
    <property type="evidence" value="ECO:0007669"/>
    <property type="project" value="InterPro"/>
</dbReference>
<accession>A0A917KR88</accession>
<keyword evidence="3" id="KW-0288">FMN</keyword>
<comment type="cofactor">
    <cofactor evidence="1">
        <name>FMN</name>
        <dbReference type="ChEBI" id="CHEBI:58210"/>
    </cofactor>
</comment>
<keyword evidence="4" id="KW-0521">NADP</keyword>
<reference evidence="7" key="1">
    <citation type="journal article" date="2014" name="Int. J. Syst. Evol. Microbiol.">
        <title>Complete genome sequence of Corynebacterium casei LMG S-19264T (=DSM 44701T), isolated from a smear-ripened cheese.</title>
        <authorList>
            <consortium name="US DOE Joint Genome Institute (JGI-PGF)"/>
            <person name="Walter F."/>
            <person name="Albersmeier A."/>
            <person name="Kalinowski J."/>
            <person name="Ruckert C."/>
        </authorList>
    </citation>
    <scope>NUCLEOTIDE SEQUENCE</scope>
    <source>
        <strain evidence="7">CGMCC 1.3617</strain>
    </source>
</reference>
<dbReference type="Proteomes" id="UP000661507">
    <property type="component" value="Unassembled WGS sequence"/>
</dbReference>